<evidence type="ECO:0000313" key="3">
    <source>
        <dbReference type="Proteomes" id="UP000714915"/>
    </source>
</evidence>
<keyword evidence="1" id="KW-1133">Transmembrane helix</keyword>
<proteinExistence type="predicted"/>
<feature type="transmembrane region" description="Helical" evidence="1">
    <location>
        <begin position="48"/>
        <end position="66"/>
    </location>
</feature>
<evidence type="ECO:0000256" key="1">
    <source>
        <dbReference type="SAM" id="Phobius"/>
    </source>
</evidence>
<comment type="caution">
    <text evidence="2">The sequence shown here is derived from an EMBL/GenBank/DDBJ whole genome shotgun (WGS) entry which is preliminary data.</text>
</comment>
<accession>A0A955L9Z6</accession>
<keyword evidence="1" id="KW-0812">Transmembrane</keyword>
<reference evidence="2" key="1">
    <citation type="submission" date="2020-04" db="EMBL/GenBank/DDBJ databases">
        <authorList>
            <person name="Zhang T."/>
        </authorList>
    </citation>
    <scope>NUCLEOTIDE SEQUENCE</scope>
    <source>
        <strain evidence="2">HKST-UBA09</strain>
    </source>
</reference>
<protein>
    <submittedName>
        <fullName evidence="2">Uncharacterized protein</fullName>
    </submittedName>
</protein>
<dbReference type="Proteomes" id="UP000714915">
    <property type="component" value="Unassembled WGS sequence"/>
</dbReference>
<gene>
    <name evidence="2" type="ORF">KC669_02415</name>
</gene>
<feature type="transmembrane region" description="Helical" evidence="1">
    <location>
        <begin position="113"/>
        <end position="134"/>
    </location>
</feature>
<keyword evidence="1" id="KW-0472">Membrane</keyword>
<evidence type="ECO:0000313" key="2">
    <source>
        <dbReference type="EMBL" id="MCA9386867.1"/>
    </source>
</evidence>
<feature type="transmembrane region" description="Helical" evidence="1">
    <location>
        <begin position="73"/>
        <end position="93"/>
    </location>
</feature>
<dbReference type="EMBL" id="JAGQLF010000021">
    <property type="protein sequence ID" value="MCA9386867.1"/>
    <property type="molecule type" value="Genomic_DNA"/>
</dbReference>
<dbReference type="AlphaFoldDB" id="A0A955L9Z6"/>
<sequence>MNTKASNNINIIEPIVGVVFGLVFYVLFNRFYDDIQFITSEFEEVKDFYNFSILAGVFVNLLKLFFRSYTFKTFIELVPLTIFIALAYKLWILFPFDTSVIGDKSLWDNIFRFLLAVPPILYAIGTITSIVKVLTNEQTLSSNE</sequence>
<reference evidence="2" key="2">
    <citation type="journal article" date="2021" name="Microbiome">
        <title>Successional dynamics and alternative stable states in a saline activated sludge microbial community over 9 years.</title>
        <authorList>
            <person name="Wang Y."/>
            <person name="Ye J."/>
            <person name="Ju F."/>
            <person name="Liu L."/>
            <person name="Boyd J.A."/>
            <person name="Deng Y."/>
            <person name="Parks D.H."/>
            <person name="Jiang X."/>
            <person name="Yin X."/>
            <person name="Woodcroft B.J."/>
            <person name="Tyson G.W."/>
            <person name="Hugenholtz P."/>
            <person name="Polz M.F."/>
            <person name="Zhang T."/>
        </authorList>
    </citation>
    <scope>NUCLEOTIDE SEQUENCE</scope>
    <source>
        <strain evidence="2">HKST-UBA09</strain>
    </source>
</reference>
<feature type="transmembrane region" description="Helical" evidence="1">
    <location>
        <begin position="9"/>
        <end position="28"/>
    </location>
</feature>
<name>A0A955L9Z6_9BACT</name>
<organism evidence="2 3">
    <name type="scientific">Candidatus Dojkabacteria bacterium</name>
    <dbReference type="NCBI Taxonomy" id="2099670"/>
    <lineage>
        <taxon>Bacteria</taxon>
        <taxon>Candidatus Dojkabacteria</taxon>
    </lineage>
</organism>